<dbReference type="Pfam" id="PF01915">
    <property type="entry name" value="Glyco_hydro_3_C"/>
    <property type="match status" value="1"/>
</dbReference>
<feature type="domain" description="Fibronectin type III-like" evidence="8">
    <location>
        <begin position="707"/>
        <end position="776"/>
    </location>
</feature>
<dbReference type="PRINTS" id="PR00133">
    <property type="entry name" value="GLHYDRLASE3"/>
</dbReference>
<comment type="similarity">
    <text evidence="2 7">Belongs to the glycosyl hydrolase 3 family.</text>
</comment>
<name>A0A7X9RWG7_9BACT</name>
<dbReference type="PANTHER" id="PTHR30620">
    <property type="entry name" value="PERIPLASMIC BETA-GLUCOSIDASE-RELATED"/>
    <property type="match status" value="1"/>
</dbReference>
<proteinExistence type="inferred from homology"/>
<dbReference type="Proteomes" id="UP000576082">
    <property type="component" value="Unassembled WGS sequence"/>
</dbReference>
<evidence type="ECO:0000256" key="1">
    <source>
        <dbReference type="ARBA" id="ARBA00000448"/>
    </source>
</evidence>
<dbReference type="InterPro" id="IPR019800">
    <property type="entry name" value="Glyco_hydro_3_AS"/>
</dbReference>
<dbReference type="RefSeq" id="WP_169658256.1">
    <property type="nucleotide sequence ID" value="NZ_JABANE010000053.1"/>
</dbReference>
<evidence type="ECO:0000256" key="5">
    <source>
        <dbReference type="ARBA" id="ARBA00022801"/>
    </source>
</evidence>
<dbReference type="GO" id="GO:0009251">
    <property type="term" value="P:glucan catabolic process"/>
    <property type="evidence" value="ECO:0007669"/>
    <property type="project" value="TreeGrafter"/>
</dbReference>
<dbReference type="InterPro" id="IPR017853">
    <property type="entry name" value="GH"/>
</dbReference>
<reference evidence="9 10" key="1">
    <citation type="submission" date="2020-04" db="EMBL/GenBank/DDBJ databases">
        <title>Flammeovirga sp. SR4, a novel species isolated from seawater.</title>
        <authorList>
            <person name="Wang X."/>
        </authorList>
    </citation>
    <scope>NUCLEOTIDE SEQUENCE [LARGE SCALE GENOMIC DNA]</scope>
    <source>
        <strain evidence="9 10">ATCC 23126</strain>
    </source>
</reference>
<dbReference type="GO" id="GO:0008422">
    <property type="term" value="F:beta-glucosidase activity"/>
    <property type="evidence" value="ECO:0007669"/>
    <property type="project" value="UniProtKB-EC"/>
</dbReference>
<dbReference type="AlphaFoldDB" id="A0A7X9RWG7"/>
<dbReference type="PANTHER" id="PTHR30620:SF16">
    <property type="entry name" value="LYSOSOMAL BETA GLUCOSIDASE"/>
    <property type="match status" value="1"/>
</dbReference>
<organism evidence="9 10">
    <name type="scientific">Flammeovirga aprica JL-4</name>
    <dbReference type="NCBI Taxonomy" id="694437"/>
    <lineage>
        <taxon>Bacteria</taxon>
        <taxon>Pseudomonadati</taxon>
        <taxon>Bacteroidota</taxon>
        <taxon>Cytophagia</taxon>
        <taxon>Cytophagales</taxon>
        <taxon>Flammeovirgaceae</taxon>
        <taxon>Flammeovirga</taxon>
    </lineage>
</organism>
<dbReference type="SMART" id="SM01217">
    <property type="entry name" value="Fn3_like"/>
    <property type="match status" value="1"/>
</dbReference>
<dbReference type="PROSITE" id="PS00775">
    <property type="entry name" value="GLYCOSYL_HYDROL_F3"/>
    <property type="match status" value="1"/>
</dbReference>
<evidence type="ECO:0000256" key="2">
    <source>
        <dbReference type="ARBA" id="ARBA00005336"/>
    </source>
</evidence>
<dbReference type="Pfam" id="PF00933">
    <property type="entry name" value="Glyco_hydro_3"/>
    <property type="match status" value="1"/>
</dbReference>
<evidence type="ECO:0000259" key="8">
    <source>
        <dbReference type="SMART" id="SM01217"/>
    </source>
</evidence>
<accession>A0A7X9RWG7</accession>
<dbReference type="Gene3D" id="3.20.20.300">
    <property type="entry name" value="Glycoside hydrolase, family 3, N-terminal domain"/>
    <property type="match status" value="1"/>
</dbReference>
<keyword evidence="10" id="KW-1185">Reference proteome</keyword>
<dbReference type="FunFam" id="2.60.40.10:FF:000495">
    <property type="entry name" value="Periplasmic beta-glucosidase"/>
    <property type="match status" value="1"/>
</dbReference>
<dbReference type="SUPFAM" id="SSF51445">
    <property type="entry name" value="(Trans)glycosidases"/>
    <property type="match status" value="1"/>
</dbReference>
<evidence type="ECO:0000256" key="7">
    <source>
        <dbReference type="RuleBase" id="RU361161"/>
    </source>
</evidence>
<dbReference type="InterPro" id="IPR002772">
    <property type="entry name" value="Glyco_hydro_3_C"/>
</dbReference>
<comment type="caution">
    <text evidence="9">The sequence shown here is derived from an EMBL/GenBank/DDBJ whole genome shotgun (WGS) entry which is preliminary data.</text>
</comment>
<dbReference type="InterPro" id="IPR036962">
    <property type="entry name" value="Glyco_hydro_3_N_sf"/>
</dbReference>
<dbReference type="FunFam" id="3.20.20.300:FF:000007">
    <property type="entry name" value="Lysosomal beta glucosidase"/>
    <property type="match status" value="1"/>
</dbReference>
<dbReference type="Gene3D" id="3.40.50.1700">
    <property type="entry name" value="Glycoside hydrolase family 3 C-terminal domain"/>
    <property type="match status" value="1"/>
</dbReference>
<comment type="catalytic activity">
    <reaction evidence="1">
        <text>Hydrolysis of terminal, non-reducing beta-D-glucosyl residues with release of beta-D-glucose.</text>
        <dbReference type="EC" id="3.2.1.21"/>
    </reaction>
</comment>
<dbReference type="Gene3D" id="2.60.40.10">
    <property type="entry name" value="Immunoglobulins"/>
    <property type="match status" value="1"/>
</dbReference>
<gene>
    <name evidence="9" type="ORF">HHU12_18680</name>
</gene>
<dbReference type="InterPro" id="IPR036881">
    <property type="entry name" value="Glyco_hydro_3_C_sf"/>
</dbReference>
<dbReference type="SUPFAM" id="SSF52279">
    <property type="entry name" value="Beta-D-glucan exohydrolase, C-terminal domain"/>
    <property type="match status" value="1"/>
</dbReference>
<dbReference type="EMBL" id="JABANE010000053">
    <property type="protein sequence ID" value="NME70006.1"/>
    <property type="molecule type" value="Genomic_DNA"/>
</dbReference>
<dbReference type="InterPro" id="IPR026891">
    <property type="entry name" value="Fn3-like"/>
</dbReference>
<evidence type="ECO:0000256" key="4">
    <source>
        <dbReference type="ARBA" id="ARBA00022729"/>
    </source>
</evidence>
<keyword evidence="4" id="KW-0732">Signal</keyword>
<dbReference type="InterPro" id="IPR051915">
    <property type="entry name" value="Cellulose_Degrad_GH3"/>
</dbReference>
<evidence type="ECO:0000313" key="9">
    <source>
        <dbReference type="EMBL" id="NME70006.1"/>
    </source>
</evidence>
<evidence type="ECO:0000256" key="6">
    <source>
        <dbReference type="ARBA" id="ARBA00023295"/>
    </source>
</evidence>
<dbReference type="Pfam" id="PF14310">
    <property type="entry name" value="Fn3-like"/>
    <property type="match status" value="1"/>
</dbReference>
<dbReference type="EC" id="3.2.1.21" evidence="3"/>
<protein>
    <recommendedName>
        <fullName evidence="3">beta-glucosidase</fullName>
        <ecNumber evidence="3">3.2.1.21</ecNumber>
    </recommendedName>
</protein>
<evidence type="ECO:0000313" key="10">
    <source>
        <dbReference type="Proteomes" id="UP000576082"/>
    </source>
</evidence>
<sequence>MKHNWTKGIASLALCAVLYGFNTPDISNPEKNTEEIEMIVNSNLTIDEKVEKILHQLSLEEKVGQMTQVTLDVITKGESRFASDEPLKLDKKLLEEAIVKYKIGSVLNTANNRARTTDKWNEVISQIQKVAMKEIGVPVLYGVDAIHGTTYTAGATFFPQQIGMAATWNTELNRQGASVTAYETRASSIPWDFSPVLDMGRNPAWPRIWETYGEDVYLTSQMGIAAIDGYEGENNDLSDKTKVASCIKHFLGYGSERSGKDRTPSYLPEIELREHYLPSYKAAIDAGAHTIMINSGIINGTPVHASYKYLTKLLKEELGFKGLVVTDWADIENLHNRDKVADTHKEAVKKSINAGIDMSMVPYNFKFAEMLVELVNEGEVPMSRIDDAVRRVLKVKMELGLFETPYPSKGDYPKFGSKEHEQIAYNAASESITLLKNNENILPLKKGTKVFVAGPNANSMRTLNGGWTYSWQGEKVEEFAQDYNTILEAVQNKLGKENVAFASGVEYNHEGLYHEEKNIDIDAAVKASEGSDVILLCLGENTYTETPGNLHDLYISQNQRKLAEALAKTGKPVVLILNEGRPRLISQFEEDMAAVVHTYLPGNFGGDALADILVGEVNPSGKLPYSYPMYPNALGTYDHKPSEASEKMEGMYDYNSSLPFQYPFGFGLSYTTFDYSDIKISRNEITPYHDFTVSVTVKNTGDVEGKEVVQLYTKDLYASITPDNKRLRRFEKVNLKPGESKVVEFTLNGKDLAFVAENLKWTVEAGEFKIMIGDQSASLNVTKTVEFEKIYFEN</sequence>
<dbReference type="InterPro" id="IPR001764">
    <property type="entry name" value="Glyco_hydro_3_N"/>
</dbReference>
<evidence type="ECO:0000256" key="3">
    <source>
        <dbReference type="ARBA" id="ARBA00012744"/>
    </source>
</evidence>
<dbReference type="InterPro" id="IPR013783">
    <property type="entry name" value="Ig-like_fold"/>
</dbReference>
<keyword evidence="5 7" id="KW-0378">Hydrolase</keyword>
<keyword evidence="6 7" id="KW-0326">Glycosidase</keyword>